<dbReference type="EMBL" id="CP041186">
    <property type="protein sequence ID" value="QDG51042.1"/>
    <property type="molecule type" value="Genomic_DNA"/>
</dbReference>
<proteinExistence type="predicted"/>
<dbReference type="Proteomes" id="UP000315995">
    <property type="component" value="Chromosome"/>
</dbReference>
<keyword evidence="3" id="KW-1185">Reference proteome</keyword>
<dbReference type="OrthoDB" id="9979825at2"/>
<dbReference type="RefSeq" id="WP_141197531.1">
    <property type="nucleotide sequence ID" value="NZ_CP041186.1"/>
</dbReference>
<accession>A0A4Y6PRT4</accession>
<gene>
    <name evidence="2" type="ORF">FIV42_09945</name>
</gene>
<sequence length="712" mass="77081">MNSTADDSEQGTPMDLGDEYIAQKTNVVMPWTHQIANDVVDQIQVEPNRLVFPVSGAPAEAASEFDRGDVLVSANPDRPFLRKVESVERTDSALIFNTRNAQLTEAVYKGELTPQQPTETDTSGVRRQELGAQEAPRISSGTVSIGVPDSKTQSIPNLQVSGGTITYTANNGVSFSAKPQIQLDASVYMDLKIEPGSNMDTSYTTFTGTKTCYSTNDCFPEAARGENRGVSCQANRCVYESTEYDGFWFDAAGPSCNDIIASLDYAAQNSSCDADFNAYYEGTKTLTQVKAGPCGDYLPPHPVQVDWAKDNCTGALKRMVFDAEGSLTPTTGPLKVGFSASAKKSWTIWETHDKRLMSKLFFIGWFPVYITANAKATLTASAEASAEATIELNPVEVTGLRYGNGFHYFADSGEDEGYGVRMNDGSIEPFYKGIDGSFEGNPERRPNPGFQGLNLEEQDLTVNLTGKASAKLQFSPRIDLLLYDVAGPYLEPFSPYASVQFDAGGVFSVRDGSSPSSACGENPASLCGRIGIESKIGLTAANICGSKCEWNKPINDTCSDYCPANDEMPLCVKTCLGDEAPKPLEVELSWESDAVDLDLAMLQPEYIDYQDDSFTNGSSYRHEGDECPASFGGSCYGIKDSNGKYTESIVMEQTGAAPPSGTQMTFEVENFQSTGQGTFDLIVKQDGQTVKEWKGQSTGQDGDKHELSFTLP</sequence>
<evidence type="ECO:0000313" key="2">
    <source>
        <dbReference type="EMBL" id="QDG51042.1"/>
    </source>
</evidence>
<reference evidence="2 3" key="1">
    <citation type="submission" date="2019-06" db="EMBL/GenBank/DDBJ databases">
        <title>Persicimonas caeni gen. nov., sp. nov., a predatory bacterium isolated from solar saltern.</title>
        <authorList>
            <person name="Wang S."/>
        </authorList>
    </citation>
    <scope>NUCLEOTIDE SEQUENCE [LARGE SCALE GENOMIC DNA]</scope>
    <source>
        <strain evidence="2 3">YN101</strain>
    </source>
</reference>
<protein>
    <submittedName>
        <fullName evidence="2">Uncharacterized protein</fullName>
    </submittedName>
</protein>
<evidence type="ECO:0000313" key="3">
    <source>
        <dbReference type="Proteomes" id="UP000315995"/>
    </source>
</evidence>
<dbReference type="AlphaFoldDB" id="A0A4Y6PRT4"/>
<accession>A0A5B8Y7C0</accession>
<name>A0A4Y6PRT4_PERCE</name>
<feature type="compositionally biased region" description="Basic and acidic residues" evidence="1">
    <location>
        <begin position="701"/>
        <end position="712"/>
    </location>
</feature>
<organism evidence="2 3">
    <name type="scientific">Persicimonas caeni</name>
    <dbReference type="NCBI Taxonomy" id="2292766"/>
    <lineage>
        <taxon>Bacteria</taxon>
        <taxon>Deltaproteobacteria</taxon>
        <taxon>Bradymonadales</taxon>
        <taxon>Bradymonadaceae</taxon>
        <taxon>Persicimonas</taxon>
    </lineage>
</organism>
<feature type="region of interest" description="Disordered" evidence="1">
    <location>
        <begin position="693"/>
        <end position="712"/>
    </location>
</feature>
<evidence type="ECO:0000256" key="1">
    <source>
        <dbReference type="SAM" id="MobiDB-lite"/>
    </source>
</evidence>